<dbReference type="Gene3D" id="1.10.10.60">
    <property type="entry name" value="Homeodomain-like"/>
    <property type="match status" value="1"/>
</dbReference>
<evidence type="ECO:0000256" key="3">
    <source>
        <dbReference type="ARBA" id="ARBA00023163"/>
    </source>
</evidence>
<dbReference type="InterPro" id="IPR009057">
    <property type="entry name" value="Homeodomain-like_sf"/>
</dbReference>
<evidence type="ECO:0000313" key="5">
    <source>
        <dbReference type="EMBL" id="MBM7036883.1"/>
    </source>
</evidence>
<comment type="caution">
    <text evidence="5">The sequence shown here is derived from an EMBL/GenBank/DDBJ whole genome shotgun (WGS) entry which is preliminary data.</text>
</comment>
<evidence type="ECO:0000259" key="4">
    <source>
        <dbReference type="PROSITE" id="PS01124"/>
    </source>
</evidence>
<dbReference type="EMBL" id="JAFEUM010000003">
    <property type="protein sequence ID" value="MBM7036883.1"/>
    <property type="molecule type" value="Genomic_DNA"/>
</dbReference>
<dbReference type="PANTHER" id="PTHR43280">
    <property type="entry name" value="ARAC-FAMILY TRANSCRIPTIONAL REGULATOR"/>
    <property type="match status" value="1"/>
</dbReference>
<evidence type="ECO:0000256" key="2">
    <source>
        <dbReference type="ARBA" id="ARBA00023125"/>
    </source>
</evidence>
<sequence>MQYGRSTYDFDDGSVIFLAPGQTATVTNIESSEDASGWTLVFHADLLKHTALSNKMEQYSFFEYDSNESLHLSEKEIAIVADFVDKILYETSLNMDRHTQALLCSHLELMLGYCTRFYDRQFYVRSDLNKKYVTRFEALLNGYYQSEKPLELGVPTVQYCGKELGLSPYYLSDLLKRETGKTALEIIHLFLVEKAKKMMAEERLSITQISCDLGFEYPQHFSKLFKAKAGMSPREFKSSSQTKH</sequence>
<accession>A0ABS2HH63</accession>
<keyword evidence="2" id="KW-0238">DNA-binding</keyword>
<organism evidence="5 6">
    <name type="scientific">Vibrio ulleungensis</name>
    <dbReference type="NCBI Taxonomy" id="2807619"/>
    <lineage>
        <taxon>Bacteria</taxon>
        <taxon>Pseudomonadati</taxon>
        <taxon>Pseudomonadota</taxon>
        <taxon>Gammaproteobacteria</taxon>
        <taxon>Vibrionales</taxon>
        <taxon>Vibrionaceae</taxon>
        <taxon>Vibrio</taxon>
    </lineage>
</organism>
<gene>
    <name evidence="5" type="ORF">JQC93_10765</name>
</gene>
<reference evidence="5 6" key="1">
    <citation type="submission" date="2021-02" db="EMBL/GenBank/DDBJ databases">
        <authorList>
            <person name="Park J.-S."/>
        </authorList>
    </citation>
    <scope>NUCLEOTIDE SEQUENCE [LARGE SCALE GENOMIC DNA]</scope>
    <source>
        <strain evidence="5 6">188UL20-2</strain>
    </source>
</reference>
<protein>
    <submittedName>
        <fullName evidence="5">AraC family transcriptional regulator</fullName>
    </submittedName>
</protein>
<dbReference type="SUPFAM" id="SSF46689">
    <property type="entry name" value="Homeodomain-like"/>
    <property type="match status" value="1"/>
</dbReference>
<dbReference type="Proteomes" id="UP000809621">
    <property type="component" value="Unassembled WGS sequence"/>
</dbReference>
<dbReference type="SMART" id="SM00342">
    <property type="entry name" value="HTH_ARAC"/>
    <property type="match status" value="1"/>
</dbReference>
<dbReference type="Pfam" id="PF12833">
    <property type="entry name" value="HTH_18"/>
    <property type="match status" value="1"/>
</dbReference>
<evidence type="ECO:0000256" key="1">
    <source>
        <dbReference type="ARBA" id="ARBA00023015"/>
    </source>
</evidence>
<proteinExistence type="predicted"/>
<name>A0ABS2HH63_9VIBR</name>
<dbReference type="PANTHER" id="PTHR43280:SF32">
    <property type="entry name" value="TRANSCRIPTIONAL REGULATORY PROTEIN"/>
    <property type="match status" value="1"/>
</dbReference>
<dbReference type="InterPro" id="IPR018060">
    <property type="entry name" value="HTH_AraC"/>
</dbReference>
<keyword evidence="1" id="KW-0805">Transcription regulation</keyword>
<dbReference type="PROSITE" id="PS01124">
    <property type="entry name" value="HTH_ARAC_FAMILY_2"/>
    <property type="match status" value="1"/>
</dbReference>
<keyword evidence="6" id="KW-1185">Reference proteome</keyword>
<evidence type="ECO:0000313" key="6">
    <source>
        <dbReference type="Proteomes" id="UP000809621"/>
    </source>
</evidence>
<keyword evidence="3" id="KW-0804">Transcription</keyword>
<dbReference type="InterPro" id="IPR020449">
    <property type="entry name" value="Tscrpt_reg_AraC-type_HTH"/>
</dbReference>
<dbReference type="PRINTS" id="PR00032">
    <property type="entry name" value="HTHARAC"/>
</dbReference>
<feature type="domain" description="HTH araC/xylS-type" evidence="4">
    <location>
        <begin position="134"/>
        <end position="239"/>
    </location>
</feature>